<keyword evidence="1 3" id="KW-0413">Isomerase</keyword>
<reference evidence="3 4" key="1">
    <citation type="journal article" date="2024" name="Int. J. Mol. Sci.">
        <title>Exploration of Alicyclobacillus spp. Genome in Search of Antibiotic Resistance.</title>
        <authorList>
            <person name="Bucka-Kolendo J."/>
            <person name="Kiousi D.E."/>
            <person name="Dekowska A."/>
            <person name="Mikolajczuk-Szczyrba A."/>
            <person name="Karadedos D.M."/>
            <person name="Michael P."/>
            <person name="Galanis A."/>
            <person name="Sokolowska B."/>
        </authorList>
    </citation>
    <scope>NUCLEOTIDE SEQUENCE [LARGE SCALE GENOMIC DNA]</scope>
    <source>
        <strain evidence="3 4">KKP 3000</strain>
    </source>
</reference>
<dbReference type="InterPro" id="IPR050417">
    <property type="entry name" value="Sugar_Epim/Isomerase"/>
</dbReference>
<dbReference type="GO" id="GO:0016853">
    <property type="term" value="F:isomerase activity"/>
    <property type="evidence" value="ECO:0007669"/>
    <property type="project" value="UniProtKB-KW"/>
</dbReference>
<dbReference type="InterPro" id="IPR013022">
    <property type="entry name" value="Xyl_isomerase-like_TIM-brl"/>
</dbReference>
<feature type="domain" description="Xylose isomerase-like TIM barrel" evidence="2">
    <location>
        <begin position="20"/>
        <end position="259"/>
    </location>
</feature>
<dbReference type="Proteomes" id="UP001579974">
    <property type="component" value="Unassembled WGS sequence"/>
</dbReference>
<name>A0ABV5A9H4_9BACL</name>
<evidence type="ECO:0000259" key="2">
    <source>
        <dbReference type="Pfam" id="PF01261"/>
    </source>
</evidence>
<dbReference type="PANTHER" id="PTHR43489">
    <property type="entry name" value="ISOMERASE"/>
    <property type="match status" value="1"/>
</dbReference>
<accession>A0ABV5A9H4</accession>
<sequence length="264" mass="29330">MRFAVQENIVPGRSFREKVENLREFGYEGVELRGDELPSRVQEIRSALRETGVTATCICGGFKFGLLFPSAQERKQSREEIKRLLFTAAEVGAMSGVIVVPIFGPPQLPDLSPWKTATELEEELLVEQLVELSESAGQEGTKVILEPLNRYETHLLNRLEQAAHIYHRVNSPNLTMLADFFHMQIEEVNIATAMEAFASLIGYVHLADSNRLLPGLGHTDFSSGFLALAEAGYTGWMSLECGVQGDPSKGLCESLRYMQASLPR</sequence>
<dbReference type="EMBL" id="JBDXSU010000001">
    <property type="protein sequence ID" value="MFB5188746.1"/>
    <property type="molecule type" value="Genomic_DNA"/>
</dbReference>
<organism evidence="3 4">
    <name type="scientific">Alicyclobacillus fastidiosus</name>
    <dbReference type="NCBI Taxonomy" id="392011"/>
    <lineage>
        <taxon>Bacteria</taxon>
        <taxon>Bacillati</taxon>
        <taxon>Bacillota</taxon>
        <taxon>Bacilli</taxon>
        <taxon>Bacillales</taxon>
        <taxon>Alicyclobacillaceae</taxon>
        <taxon>Alicyclobacillus</taxon>
    </lineage>
</organism>
<dbReference type="Gene3D" id="3.20.20.150">
    <property type="entry name" value="Divalent-metal-dependent TIM barrel enzymes"/>
    <property type="match status" value="1"/>
</dbReference>
<proteinExistence type="predicted"/>
<evidence type="ECO:0000256" key="1">
    <source>
        <dbReference type="ARBA" id="ARBA00023235"/>
    </source>
</evidence>
<dbReference type="SUPFAM" id="SSF51658">
    <property type="entry name" value="Xylose isomerase-like"/>
    <property type="match status" value="1"/>
</dbReference>
<evidence type="ECO:0000313" key="3">
    <source>
        <dbReference type="EMBL" id="MFB5188746.1"/>
    </source>
</evidence>
<evidence type="ECO:0000313" key="4">
    <source>
        <dbReference type="Proteomes" id="UP001579974"/>
    </source>
</evidence>
<dbReference type="PANTHER" id="PTHR43489:SF7">
    <property type="entry name" value="3-DEHYDRO-D-GULOSIDE 4-EPIMERASE-RELATED"/>
    <property type="match status" value="1"/>
</dbReference>
<protein>
    <submittedName>
        <fullName evidence="3">Sugar phosphate isomerase/epimerase family protein</fullName>
    </submittedName>
</protein>
<keyword evidence="4" id="KW-1185">Reference proteome</keyword>
<dbReference type="Pfam" id="PF01261">
    <property type="entry name" value="AP_endonuc_2"/>
    <property type="match status" value="1"/>
</dbReference>
<comment type="caution">
    <text evidence="3">The sequence shown here is derived from an EMBL/GenBank/DDBJ whole genome shotgun (WGS) entry which is preliminary data.</text>
</comment>
<gene>
    <name evidence="3" type="ORF">KKP3000_001179</name>
</gene>
<dbReference type="RefSeq" id="WP_275475585.1">
    <property type="nucleotide sequence ID" value="NZ_CP162940.1"/>
</dbReference>
<dbReference type="InterPro" id="IPR036237">
    <property type="entry name" value="Xyl_isomerase-like_sf"/>
</dbReference>